<dbReference type="PROSITE" id="PS51707">
    <property type="entry name" value="CYTH"/>
    <property type="match status" value="1"/>
</dbReference>
<comment type="caution">
    <text evidence="2">The sequence shown here is derived from an EMBL/GenBank/DDBJ whole genome shotgun (WGS) entry which is preliminary data.</text>
</comment>
<reference evidence="2 3" key="1">
    <citation type="submission" date="2018-10" db="EMBL/GenBank/DDBJ databases">
        <title>Genomic Encyclopedia of Type Strains, Phase IV (KMG-IV): sequencing the most valuable type-strain genomes for metagenomic binning, comparative biology and taxonomic classification.</title>
        <authorList>
            <person name="Goeker M."/>
        </authorList>
    </citation>
    <scope>NUCLEOTIDE SEQUENCE [LARGE SCALE GENOMIC DNA]</scope>
    <source>
        <strain evidence="2 3">DSM 22228</strain>
    </source>
</reference>
<proteinExistence type="predicted"/>
<name>A0A495RCV0_9GAMM</name>
<dbReference type="RefSeq" id="WP_121145334.1">
    <property type="nucleotide sequence ID" value="NZ_RBWY01000003.1"/>
</dbReference>
<dbReference type="InterPro" id="IPR023577">
    <property type="entry name" value="CYTH_domain"/>
</dbReference>
<dbReference type="OrthoDB" id="3034217at2"/>
<evidence type="ECO:0000313" key="3">
    <source>
        <dbReference type="Proteomes" id="UP000278542"/>
    </source>
</evidence>
<dbReference type="GO" id="GO:0046872">
    <property type="term" value="F:metal ion binding"/>
    <property type="evidence" value="ECO:0007669"/>
    <property type="project" value="TreeGrafter"/>
</dbReference>
<dbReference type="EMBL" id="RBWY01000003">
    <property type="protein sequence ID" value="RKS85179.1"/>
    <property type="molecule type" value="Genomic_DNA"/>
</dbReference>
<accession>A0A495RCV0</accession>
<protein>
    <submittedName>
        <fullName evidence="2">Triphosphatase</fullName>
    </submittedName>
</protein>
<dbReference type="Pfam" id="PF01928">
    <property type="entry name" value="CYTH"/>
    <property type="match status" value="1"/>
</dbReference>
<keyword evidence="3" id="KW-1185">Reference proteome</keyword>
<dbReference type="SUPFAM" id="SSF55154">
    <property type="entry name" value="CYTH-like phosphatases"/>
    <property type="match status" value="1"/>
</dbReference>
<dbReference type="InterPro" id="IPR039013">
    <property type="entry name" value="YgiF"/>
</dbReference>
<sequence length="311" mass="35942">MSQEVELKFELDESSIEYLLSFLQTQTIHEQHSLHLTNTYYDRKDNILRNHGLSVRIRGTHEAGKQDEYEITVKSSGQAVAGLHARKEFNARLPYRRLDLSLLPAEVFADELDVATLSQQIIAIFTTDFHRQTWLIDFKQSKIEVALDQGKISAAQLSVPIFELELELKTGSQFDLILFALALSRFNVHLFSQSKAARGYRLLQGKAINKAVLPTSANTVSLADLLQYWQTNEEYALANHDTVIYQQTLHWAAERLQHLLPTAQNEYSTQLNQLYRYWNKKRQLMSDIKMFAFSEINTQFKLYLILLSLND</sequence>
<dbReference type="PANTHER" id="PTHR39569">
    <property type="entry name" value="INORGANIC TRIPHOSPHATASE"/>
    <property type="match status" value="1"/>
</dbReference>
<evidence type="ECO:0000313" key="2">
    <source>
        <dbReference type="EMBL" id="RKS85179.1"/>
    </source>
</evidence>
<dbReference type="InterPro" id="IPR033469">
    <property type="entry name" value="CYTH-like_dom_sf"/>
</dbReference>
<dbReference type="SMART" id="SM01118">
    <property type="entry name" value="CYTH"/>
    <property type="match status" value="1"/>
</dbReference>
<dbReference type="AlphaFoldDB" id="A0A495RCV0"/>
<organism evidence="2 3">
    <name type="scientific">Orbus hercynius</name>
    <dbReference type="NCBI Taxonomy" id="593135"/>
    <lineage>
        <taxon>Bacteria</taxon>
        <taxon>Pseudomonadati</taxon>
        <taxon>Pseudomonadota</taxon>
        <taxon>Gammaproteobacteria</taxon>
        <taxon>Orbales</taxon>
        <taxon>Orbaceae</taxon>
        <taxon>Orbus</taxon>
    </lineage>
</organism>
<dbReference type="CDD" id="cd07756">
    <property type="entry name" value="CYTH-like_Pase_CHAD"/>
    <property type="match status" value="1"/>
</dbReference>
<dbReference type="Gene3D" id="2.40.320.10">
    <property type="entry name" value="Hypothetical Protein Pfu-838710-001"/>
    <property type="match status" value="1"/>
</dbReference>
<dbReference type="Proteomes" id="UP000278542">
    <property type="component" value="Unassembled WGS sequence"/>
</dbReference>
<dbReference type="GO" id="GO:0050355">
    <property type="term" value="F:inorganic triphosphate phosphatase activity"/>
    <property type="evidence" value="ECO:0007669"/>
    <property type="project" value="InterPro"/>
</dbReference>
<feature type="domain" description="CYTH" evidence="1">
    <location>
        <begin position="2"/>
        <end position="206"/>
    </location>
</feature>
<dbReference type="PANTHER" id="PTHR39569:SF1">
    <property type="entry name" value="INORGANIC TRIPHOSPHATASE"/>
    <property type="match status" value="1"/>
</dbReference>
<evidence type="ECO:0000259" key="1">
    <source>
        <dbReference type="PROSITE" id="PS51707"/>
    </source>
</evidence>
<gene>
    <name evidence="2" type="ORF">DES39_1688</name>
</gene>